<name>A0ABT4DTM1_9BACL</name>
<protein>
    <submittedName>
        <fullName evidence="2">Nitroreductase family protein</fullName>
    </submittedName>
</protein>
<comment type="caution">
    <text evidence="2">The sequence shown here is derived from an EMBL/GenBank/DDBJ whole genome shotgun (WGS) entry which is preliminary data.</text>
</comment>
<organism evidence="2 3">
    <name type="scientific">Paenibacillus apiarius</name>
    <dbReference type="NCBI Taxonomy" id="46240"/>
    <lineage>
        <taxon>Bacteria</taxon>
        <taxon>Bacillati</taxon>
        <taxon>Bacillota</taxon>
        <taxon>Bacilli</taxon>
        <taxon>Bacillales</taxon>
        <taxon>Paenibacillaceae</taxon>
        <taxon>Paenibacillus</taxon>
    </lineage>
</organism>
<dbReference type="GeneID" id="77002229"/>
<dbReference type="CDD" id="cd02140">
    <property type="entry name" value="Frm2-like"/>
    <property type="match status" value="1"/>
</dbReference>
<dbReference type="RefSeq" id="WP_240463611.1">
    <property type="nucleotide sequence ID" value="NZ_JAFFHZ010000001.1"/>
</dbReference>
<gene>
    <name evidence="2" type="ORF">M5X09_07165</name>
</gene>
<dbReference type="InterPro" id="IPR029479">
    <property type="entry name" value="Nitroreductase"/>
</dbReference>
<feature type="domain" description="Nitroreductase" evidence="1">
    <location>
        <begin position="14"/>
        <end position="182"/>
    </location>
</feature>
<dbReference type="InterPro" id="IPR000415">
    <property type="entry name" value="Nitroreductase-like"/>
</dbReference>
<dbReference type="EMBL" id="JAMDLW010000008">
    <property type="protein sequence ID" value="MCY9519463.1"/>
    <property type="molecule type" value="Genomic_DNA"/>
</dbReference>
<dbReference type="Gene3D" id="3.40.109.10">
    <property type="entry name" value="NADH Oxidase"/>
    <property type="match status" value="1"/>
</dbReference>
<dbReference type="InterPro" id="IPR033877">
    <property type="entry name" value="Frm2/Hbn1"/>
</dbReference>
<dbReference type="PANTHER" id="PTHR43035">
    <property type="entry name" value="FATTY ACID REPRESSION MUTANT PROTEIN 2-RELATED"/>
    <property type="match status" value="1"/>
</dbReference>
<proteinExistence type="predicted"/>
<sequence length="202" mass="23027">MANQMENRTLAEAIQGRRSIRNVTNSPKVEKERIDEIVTLALHAPSAFNMQSGRLVVLMDESHEQLWDLVKETLRPIVPADSFGATEARLQGFRNGLGTVLFFEDQATVETMKEKAPSYKEHFHNWSQQGSGMLQYALWLALSAEGFGVSLQHYNPLIDNQVKEKWGIPQQWTLIGQMPFGWPAEQPGERSFLPHDEVVKFY</sequence>
<evidence type="ECO:0000259" key="1">
    <source>
        <dbReference type="Pfam" id="PF00881"/>
    </source>
</evidence>
<keyword evidence="3" id="KW-1185">Reference proteome</keyword>
<evidence type="ECO:0000313" key="3">
    <source>
        <dbReference type="Proteomes" id="UP001207626"/>
    </source>
</evidence>
<evidence type="ECO:0000313" key="2">
    <source>
        <dbReference type="EMBL" id="MCY9519463.1"/>
    </source>
</evidence>
<dbReference type="SUPFAM" id="SSF55469">
    <property type="entry name" value="FMN-dependent nitroreductase-like"/>
    <property type="match status" value="1"/>
</dbReference>
<accession>A0ABT4DTM1</accession>
<dbReference type="Proteomes" id="UP001207626">
    <property type="component" value="Unassembled WGS sequence"/>
</dbReference>
<dbReference type="Pfam" id="PF00881">
    <property type="entry name" value="Nitroreductase"/>
    <property type="match status" value="1"/>
</dbReference>
<dbReference type="PANTHER" id="PTHR43035:SF1">
    <property type="entry name" value="FATTY ACID REPRESSION MUTANT PROTEIN 2-RELATED"/>
    <property type="match status" value="1"/>
</dbReference>
<reference evidence="2 3" key="1">
    <citation type="submission" date="2022-05" db="EMBL/GenBank/DDBJ databases">
        <title>Genome Sequencing of Bee-Associated Microbes.</title>
        <authorList>
            <person name="Dunlap C."/>
        </authorList>
    </citation>
    <scope>NUCLEOTIDE SEQUENCE [LARGE SCALE GENOMIC DNA]</scope>
    <source>
        <strain evidence="2 3">NRRL NRS-1438</strain>
    </source>
</reference>